<accession>A0ABU3PHD5</accession>
<evidence type="ECO:0000259" key="2">
    <source>
        <dbReference type="Pfam" id="PF13699"/>
    </source>
</evidence>
<dbReference type="RefSeq" id="WP_315652382.1">
    <property type="nucleotide sequence ID" value="NZ_JAVXZY010000009.1"/>
</dbReference>
<evidence type="ECO:0000313" key="4">
    <source>
        <dbReference type="Proteomes" id="UP001246372"/>
    </source>
</evidence>
<dbReference type="Proteomes" id="UP001246372">
    <property type="component" value="Unassembled WGS sequence"/>
</dbReference>
<dbReference type="Pfam" id="PF13699">
    <property type="entry name" value="eCIS_core"/>
    <property type="match status" value="1"/>
</dbReference>
<proteinExistence type="predicted"/>
<dbReference type="EMBL" id="JAVXZY010000009">
    <property type="protein sequence ID" value="MDT9001498.1"/>
    <property type="molecule type" value="Genomic_DNA"/>
</dbReference>
<sequence>MLRQTAKALHTDAKPAAFAAMRAAPGASNDAAASAHQNSPRQLAQGAQIAQLQQPPAPSHSEPQRADQLPLPLRSGIASLSGIDLADVRVHRNSTQPAQLQAHAFAQGADIHLAPGQDRHLPHEAWHLVQQRQGRVNASAQLAGRAINDDPQLEREADQMGQRALQASGAAAVELQQGETSPAASTVAQCLSDADAVPANLQTALTGYHADSDLHVFHRRPESLRNADGLLTPLAGKATLTRRQQLSLLDGTRLVEQWLATVAASVLTGKELTRRTAMQTLVQEVHAFLGTGANLAAAVQAQGGQIEHNAVVPDFVAWLRKNGFTETPPSGVERLNAEGARRYDELKRNFEFRNQHRIKLSPDGAPAGSDSDNVQKLIDNTYPRYQTALRAPDNASATKHHLIESSLISDSLATATPEAVTRERYAQTFPGGEADPAALVVGQTYTEQGFIFVGGERPSNAGKHMMITLTKGYPVDARRYYGHRTDDNDKKMQWLTMPGAQFRYDRVEGAGDKAIYHFTQISR</sequence>
<organism evidence="3 4">
    <name type="scientific">Roseateles aquae</name>
    <dbReference type="NCBI Taxonomy" id="3077235"/>
    <lineage>
        <taxon>Bacteria</taxon>
        <taxon>Pseudomonadati</taxon>
        <taxon>Pseudomonadota</taxon>
        <taxon>Betaproteobacteria</taxon>
        <taxon>Burkholderiales</taxon>
        <taxon>Sphaerotilaceae</taxon>
        <taxon>Roseateles</taxon>
    </lineage>
</organism>
<gene>
    <name evidence="3" type="ORF">RQP53_19635</name>
</gene>
<reference evidence="3" key="1">
    <citation type="submission" date="2023-09" db="EMBL/GenBank/DDBJ databases">
        <title>Paucibacter sp. APW11 Genome sequencing and assembly.</title>
        <authorList>
            <person name="Kim I."/>
        </authorList>
    </citation>
    <scope>NUCLEOTIDE SEQUENCE</scope>
    <source>
        <strain evidence="3">APW11</strain>
    </source>
</reference>
<feature type="domain" description="eCIS core" evidence="2">
    <location>
        <begin position="69"/>
        <end position="134"/>
    </location>
</feature>
<dbReference type="InterPro" id="IPR025295">
    <property type="entry name" value="eCIS_core_dom"/>
</dbReference>
<feature type="region of interest" description="Disordered" evidence="1">
    <location>
        <begin position="28"/>
        <end position="67"/>
    </location>
</feature>
<feature type="compositionally biased region" description="Low complexity" evidence="1">
    <location>
        <begin position="42"/>
        <end position="54"/>
    </location>
</feature>
<evidence type="ECO:0000256" key="1">
    <source>
        <dbReference type="SAM" id="MobiDB-lite"/>
    </source>
</evidence>
<evidence type="ECO:0000313" key="3">
    <source>
        <dbReference type="EMBL" id="MDT9001498.1"/>
    </source>
</evidence>
<name>A0ABU3PHD5_9BURK</name>
<comment type="caution">
    <text evidence="3">The sequence shown here is derived from an EMBL/GenBank/DDBJ whole genome shotgun (WGS) entry which is preliminary data.</text>
</comment>
<keyword evidence="4" id="KW-1185">Reference proteome</keyword>
<protein>
    <submittedName>
        <fullName evidence="3">DUF4157 domain-containing protein</fullName>
    </submittedName>
</protein>